<evidence type="ECO:0000313" key="5">
    <source>
        <dbReference type="EMBL" id="KIW93983.1"/>
    </source>
</evidence>
<dbReference type="VEuPathDB" id="FungiDB:Z519_05298"/>
<dbReference type="PANTHER" id="PTHR24171">
    <property type="entry name" value="ANKYRIN REPEAT DOMAIN-CONTAINING PROTEIN 39-RELATED"/>
    <property type="match status" value="1"/>
</dbReference>
<evidence type="ECO:0000256" key="2">
    <source>
        <dbReference type="ARBA" id="ARBA00023043"/>
    </source>
</evidence>
<keyword evidence="4" id="KW-1133">Transmembrane helix</keyword>
<dbReference type="Pfam" id="PF12796">
    <property type="entry name" value="Ank_2"/>
    <property type="match status" value="1"/>
</dbReference>
<evidence type="ECO:0000313" key="6">
    <source>
        <dbReference type="Proteomes" id="UP000053789"/>
    </source>
</evidence>
<name>A0A0D2HL57_CLAB1</name>
<dbReference type="SUPFAM" id="SSF48403">
    <property type="entry name" value="Ankyrin repeat"/>
    <property type="match status" value="1"/>
</dbReference>
<dbReference type="PROSITE" id="PS50088">
    <property type="entry name" value="ANK_REPEAT"/>
    <property type="match status" value="3"/>
</dbReference>
<evidence type="ECO:0000256" key="1">
    <source>
        <dbReference type="ARBA" id="ARBA00022737"/>
    </source>
</evidence>
<organism evidence="5 6">
    <name type="scientific">Cladophialophora bantiana (strain ATCC 10958 / CBS 173.52 / CDC B-1940 / NIH 8579)</name>
    <name type="common">Xylohypha bantiana</name>
    <dbReference type="NCBI Taxonomy" id="1442370"/>
    <lineage>
        <taxon>Eukaryota</taxon>
        <taxon>Fungi</taxon>
        <taxon>Dikarya</taxon>
        <taxon>Ascomycota</taxon>
        <taxon>Pezizomycotina</taxon>
        <taxon>Eurotiomycetes</taxon>
        <taxon>Chaetothyriomycetidae</taxon>
        <taxon>Chaetothyriales</taxon>
        <taxon>Herpotrichiellaceae</taxon>
        <taxon>Cladophialophora</taxon>
    </lineage>
</organism>
<dbReference type="PRINTS" id="PR01415">
    <property type="entry name" value="ANKYRIN"/>
</dbReference>
<dbReference type="GeneID" id="27698226"/>
<dbReference type="Pfam" id="PF00023">
    <property type="entry name" value="Ank"/>
    <property type="match status" value="1"/>
</dbReference>
<sequence length="380" mass="41640">MPFASRPASLLVEDNGNLVGTWKVFQISSISKRVLAWIGVPSLTGVAIRSALENLNQHVFMVESNGKDFSGALLVKVLGCHRMFQRLCGRVVGFLRFQPAQNRQTNTAINLEEGLGDTDMTEQGEVKAWRTVTSCFLDFRGKSMPIKASQSLTSYRLDSSRPAVAVVVADAVGCLSEKSNALDAQGDSKANALHRAAWKGKEEVVSDLNQKVDQYAADKYVQLPIHLAAERGHVNVVKALMVKSTDIRDASVMNRLRYIARLGALQTALLIAATLSYLPVVSLLLQRGAKVNAKDKRGRTPMAREARNGDDEVLKAFLQHGDIEINSIDELGQTSLHLASWYGHTRAVKLLLKHPAVDRNATDSFGRTPVFMQACMVIST</sequence>
<dbReference type="InterPro" id="IPR036770">
    <property type="entry name" value="Ankyrin_rpt-contain_sf"/>
</dbReference>
<proteinExistence type="predicted"/>
<dbReference type="EMBL" id="KN846986">
    <property type="protein sequence ID" value="KIW93983.1"/>
    <property type="molecule type" value="Genomic_DNA"/>
</dbReference>
<keyword evidence="4" id="KW-0472">Membrane</keyword>
<dbReference type="RefSeq" id="XP_016620652.1">
    <property type="nucleotide sequence ID" value="XM_016763039.1"/>
</dbReference>
<keyword evidence="1" id="KW-0677">Repeat</keyword>
<feature type="repeat" description="ANK" evidence="3">
    <location>
        <begin position="264"/>
        <end position="296"/>
    </location>
</feature>
<dbReference type="PROSITE" id="PS50297">
    <property type="entry name" value="ANK_REP_REGION"/>
    <property type="match status" value="2"/>
</dbReference>
<dbReference type="HOGENOM" id="CLU_727625_0_0_1"/>
<feature type="transmembrane region" description="Helical" evidence="4">
    <location>
        <begin position="263"/>
        <end position="285"/>
    </location>
</feature>
<dbReference type="Proteomes" id="UP000053789">
    <property type="component" value="Unassembled WGS sequence"/>
</dbReference>
<protein>
    <submittedName>
        <fullName evidence="5">Uncharacterized protein</fullName>
    </submittedName>
</protein>
<feature type="repeat" description="ANK" evidence="3">
    <location>
        <begin position="220"/>
        <end position="252"/>
    </location>
</feature>
<dbReference type="AlphaFoldDB" id="A0A0D2HL57"/>
<accession>A0A0D2HL57</accession>
<dbReference type="OrthoDB" id="1658288at2759"/>
<dbReference type="Gene3D" id="1.25.40.20">
    <property type="entry name" value="Ankyrin repeat-containing domain"/>
    <property type="match status" value="2"/>
</dbReference>
<feature type="repeat" description="ANK" evidence="3">
    <location>
        <begin position="331"/>
        <end position="356"/>
    </location>
</feature>
<dbReference type="PANTHER" id="PTHR24171:SF9">
    <property type="entry name" value="ANKYRIN REPEAT DOMAIN-CONTAINING PROTEIN 39"/>
    <property type="match status" value="1"/>
</dbReference>
<dbReference type="InterPro" id="IPR002110">
    <property type="entry name" value="Ankyrin_rpt"/>
</dbReference>
<dbReference type="SMART" id="SM00248">
    <property type="entry name" value="ANK"/>
    <property type="match status" value="5"/>
</dbReference>
<reference evidence="5" key="1">
    <citation type="submission" date="2015-01" db="EMBL/GenBank/DDBJ databases">
        <title>The Genome Sequence of Cladophialophora bantiana CBS 173.52.</title>
        <authorList>
            <consortium name="The Broad Institute Genomics Platform"/>
            <person name="Cuomo C."/>
            <person name="de Hoog S."/>
            <person name="Gorbushina A."/>
            <person name="Stielow B."/>
            <person name="Teixiera M."/>
            <person name="Abouelleil A."/>
            <person name="Chapman S.B."/>
            <person name="Priest M."/>
            <person name="Young S.K."/>
            <person name="Wortman J."/>
            <person name="Nusbaum C."/>
            <person name="Birren B."/>
        </authorList>
    </citation>
    <scope>NUCLEOTIDE SEQUENCE [LARGE SCALE GENOMIC DNA]</scope>
    <source>
        <strain evidence="5">CBS 173.52</strain>
    </source>
</reference>
<evidence type="ECO:0000256" key="3">
    <source>
        <dbReference type="PROSITE-ProRule" id="PRU00023"/>
    </source>
</evidence>
<gene>
    <name evidence="5" type="ORF">Z519_05298</name>
</gene>
<keyword evidence="6" id="KW-1185">Reference proteome</keyword>
<keyword evidence="4" id="KW-0812">Transmembrane</keyword>
<evidence type="ECO:0000256" key="4">
    <source>
        <dbReference type="SAM" id="Phobius"/>
    </source>
</evidence>
<keyword evidence="2 3" id="KW-0040">ANK repeat</keyword>